<evidence type="ECO:0000313" key="7">
    <source>
        <dbReference type="EMBL" id="MBG9378512.1"/>
    </source>
</evidence>
<name>A0A931H015_9BACT</name>
<feature type="domain" description="RNA polymerase sigma-70 region 2" evidence="5">
    <location>
        <begin position="29"/>
        <end position="93"/>
    </location>
</feature>
<dbReference type="Proteomes" id="UP000628448">
    <property type="component" value="Unassembled WGS sequence"/>
</dbReference>
<dbReference type="InterPro" id="IPR039425">
    <property type="entry name" value="RNA_pol_sigma-70-like"/>
</dbReference>
<evidence type="ECO:0000259" key="5">
    <source>
        <dbReference type="Pfam" id="PF04542"/>
    </source>
</evidence>
<dbReference type="GO" id="GO:0016987">
    <property type="term" value="F:sigma factor activity"/>
    <property type="evidence" value="ECO:0007669"/>
    <property type="project" value="UniProtKB-KW"/>
</dbReference>
<proteinExistence type="inferred from homology"/>
<evidence type="ECO:0000256" key="4">
    <source>
        <dbReference type="ARBA" id="ARBA00023163"/>
    </source>
</evidence>
<dbReference type="CDD" id="cd06171">
    <property type="entry name" value="Sigma70_r4"/>
    <property type="match status" value="1"/>
</dbReference>
<comment type="similarity">
    <text evidence="1">Belongs to the sigma-70 factor family. ECF subfamily.</text>
</comment>
<protein>
    <submittedName>
        <fullName evidence="7">RNA polymerase sigma-70 factor</fullName>
    </submittedName>
</protein>
<evidence type="ECO:0000256" key="2">
    <source>
        <dbReference type="ARBA" id="ARBA00023015"/>
    </source>
</evidence>
<keyword evidence="8" id="KW-1185">Reference proteome</keyword>
<dbReference type="Pfam" id="PF08281">
    <property type="entry name" value="Sigma70_r4_2"/>
    <property type="match status" value="1"/>
</dbReference>
<accession>A0A931H015</accession>
<dbReference type="InterPro" id="IPR013324">
    <property type="entry name" value="RNA_pol_sigma_r3/r4-like"/>
</dbReference>
<comment type="caution">
    <text evidence="7">The sequence shown here is derived from an EMBL/GenBank/DDBJ whole genome shotgun (WGS) entry which is preliminary data.</text>
</comment>
<dbReference type="PANTHER" id="PTHR43133:SF46">
    <property type="entry name" value="RNA POLYMERASE SIGMA-70 FACTOR ECF SUBFAMILY"/>
    <property type="match status" value="1"/>
</dbReference>
<dbReference type="InterPro" id="IPR013249">
    <property type="entry name" value="RNA_pol_sigma70_r4_t2"/>
</dbReference>
<evidence type="ECO:0000256" key="3">
    <source>
        <dbReference type="ARBA" id="ARBA00023082"/>
    </source>
</evidence>
<evidence type="ECO:0000259" key="6">
    <source>
        <dbReference type="Pfam" id="PF08281"/>
    </source>
</evidence>
<dbReference type="GO" id="GO:0006352">
    <property type="term" value="P:DNA-templated transcription initiation"/>
    <property type="evidence" value="ECO:0007669"/>
    <property type="project" value="InterPro"/>
</dbReference>
<dbReference type="Gene3D" id="1.10.10.10">
    <property type="entry name" value="Winged helix-like DNA-binding domain superfamily/Winged helix DNA-binding domain"/>
    <property type="match status" value="1"/>
</dbReference>
<dbReference type="InterPro" id="IPR036388">
    <property type="entry name" value="WH-like_DNA-bd_sf"/>
</dbReference>
<dbReference type="NCBIfam" id="TIGR02985">
    <property type="entry name" value="Sig70_bacteroi1"/>
    <property type="match status" value="1"/>
</dbReference>
<evidence type="ECO:0000313" key="8">
    <source>
        <dbReference type="Proteomes" id="UP000628448"/>
    </source>
</evidence>
<dbReference type="EMBL" id="JADWYR010000003">
    <property type="protein sequence ID" value="MBG9378512.1"/>
    <property type="molecule type" value="Genomic_DNA"/>
</dbReference>
<dbReference type="PANTHER" id="PTHR43133">
    <property type="entry name" value="RNA POLYMERASE ECF-TYPE SIGMA FACTO"/>
    <property type="match status" value="1"/>
</dbReference>
<keyword evidence="3" id="KW-0731">Sigma factor</keyword>
<dbReference type="InterPro" id="IPR007627">
    <property type="entry name" value="RNA_pol_sigma70_r2"/>
</dbReference>
<gene>
    <name evidence="7" type="ORF">I5907_19915</name>
</gene>
<dbReference type="InterPro" id="IPR014284">
    <property type="entry name" value="RNA_pol_sigma-70_dom"/>
</dbReference>
<feature type="domain" description="RNA polymerase sigma factor 70 region 4 type 2" evidence="6">
    <location>
        <begin position="125"/>
        <end position="175"/>
    </location>
</feature>
<keyword evidence="2" id="KW-0805">Transcription regulation</keyword>
<dbReference type="AlphaFoldDB" id="A0A931H015"/>
<dbReference type="RefSeq" id="WP_196992612.1">
    <property type="nucleotide sequence ID" value="NZ_JADWYR010000003.1"/>
</dbReference>
<reference evidence="7" key="1">
    <citation type="submission" date="2020-11" db="EMBL/GenBank/DDBJ databases">
        <title>Bacterial whole genome sequence for Panacibacter sp. DH6.</title>
        <authorList>
            <person name="Le V."/>
            <person name="Ko S."/>
            <person name="Ahn C.-Y."/>
            <person name="Oh H.-M."/>
        </authorList>
    </citation>
    <scope>NUCLEOTIDE SEQUENCE</scope>
    <source>
        <strain evidence="7">DH6</strain>
    </source>
</reference>
<dbReference type="NCBIfam" id="TIGR02937">
    <property type="entry name" value="sigma70-ECF"/>
    <property type="match status" value="1"/>
</dbReference>
<evidence type="ECO:0000256" key="1">
    <source>
        <dbReference type="ARBA" id="ARBA00010641"/>
    </source>
</evidence>
<dbReference type="InterPro" id="IPR013325">
    <property type="entry name" value="RNA_pol_sigma_r2"/>
</dbReference>
<dbReference type="SUPFAM" id="SSF88659">
    <property type="entry name" value="Sigma3 and sigma4 domains of RNA polymerase sigma factors"/>
    <property type="match status" value="1"/>
</dbReference>
<dbReference type="GO" id="GO:0003677">
    <property type="term" value="F:DNA binding"/>
    <property type="evidence" value="ECO:0007669"/>
    <property type="project" value="InterPro"/>
</dbReference>
<sequence>MENVKYNCFSDEELLSLVKNGDLGAFDEIYKRCSPLLIKIAAKKLQSRETAEDIVQDLFVGLFLKSKELEITVSLKAYLYRAVEFKMKNVVRARIVREEYKKTIFFSQGCKNDFATNIEFNDCRKKIHHSLKSLPEKCRKVFELSRNEDYSYKDISENLGISVSTVEKHISKALKVLRKEVLDAA</sequence>
<dbReference type="SUPFAM" id="SSF88946">
    <property type="entry name" value="Sigma2 domain of RNA polymerase sigma factors"/>
    <property type="match status" value="1"/>
</dbReference>
<dbReference type="Pfam" id="PF04542">
    <property type="entry name" value="Sigma70_r2"/>
    <property type="match status" value="1"/>
</dbReference>
<dbReference type="Gene3D" id="1.10.1740.10">
    <property type="match status" value="1"/>
</dbReference>
<organism evidence="7 8">
    <name type="scientific">Panacibacter microcysteis</name>
    <dbReference type="NCBI Taxonomy" id="2793269"/>
    <lineage>
        <taxon>Bacteria</taxon>
        <taxon>Pseudomonadati</taxon>
        <taxon>Bacteroidota</taxon>
        <taxon>Chitinophagia</taxon>
        <taxon>Chitinophagales</taxon>
        <taxon>Chitinophagaceae</taxon>
        <taxon>Panacibacter</taxon>
    </lineage>
</organism>
<keyword evidence="4" id="KW-0804">Transcription</keyword>
<dbReference type="InterPro" id="IPR014327">
    <property type="entry name" value="RNA_pol_sigma70_bacteroid"/>
</dbReference>